<evidence type="ECO:0000313" key="3">
    <source>
        <dbReference type="Proteomes" id="UP000287166"/>
    </source>
</evidence>
<feature type="compositionally biased region" description="Basic and acidic residues" evidence="1">
    <location>
        <begin position="318"/>
        <end position="338"/>
    </location>
</feature>
<dbReference type="GeneID" id="38781235"/>
<dbReference type="RefSeq" id="XP_027615231.1">
    <property type="nucleotide sequence ID" value="XM_027759430.1"/>
</dbReference>
<gene>
    <name evidence="2" type="ORF">SCP_0602960</name>
</gene>
<comment type="caution">
    <text evidence="2">The sequence shown here is derived from an EMBL/GenBank/DDBJ whole genome shotgun (WGS) entry which is preliminary data.</text>
</comment>
<dbReference type="Proteomes" id="UP000287166">
    <property type="component" value="Unassembled WGS sequence"/>
</dbReference>
<organism evidence="2 3">
    <name type="scientific">Sparassis crispa</name>
    <dbReference type="NCBI Taxonomy" id="139825"/>
    <lineage>
        <taxon>Eukaryota</taxon>
        <taxon>Fungi</taxon>
        <taxon>Dikarya</taxon>
        <taxon>Basidiomycota</taxon>
        <taxon>Agaricomycotina</taxon>
        <taxon>Agaricomycetes</taxon>
        <taxon>Polyporales</taxon>
        <taxon>Sparassidaceae</taxon>
        <taxon>Sparassis</taxon>
    </lineage>
</organism>
<protein>
    <submittedName>
        <fullName evidence="2">Uncharacterized protein</fullName>
    </submittedName>
</protein>
<name>A0A401GQ23_9APHY</name>
<proteinExistence type="predicted"/>
<evidence type="ECO:0000256" key="1">
    <source>
        <dbReference type="SAM" id="MobiDB-lite"/>
    </source>
</evidence>
<feature type="region of interest" description="Disordered" evidence="1">
    <location>
        <begin position="56"/>
        <end position="93"/>
    </location>
</feature>
<keyword evidence="3" id="KW-1185">Reference proteome</keyword>
<sequence>MQSTKPAITSPLPRPALTMSASQPMHLALNCKTGSAGSIDRGSVISSAVIVGTAPVAPSAQSHHPSPLPIGSIDREERPVKHRATSPPTDPMMIDDPAPIRAASSMPPPQLQMSAPSCSQSIAADTMDDRYSHPVLHVTAMLPRCLSDRSISCQMSARSLRIAPSPIEHTRLQGSHGSPSVPAISLDDPPHHVTFHSYFADVLLAKFRSLQPTEQIVTLESALRRNWQRTWALEDSQHTMCSQLDAIMGALGGDPTLFGTRFGVLATHVDMVPAHHHEVMQGLLELEKCVRDLEGLDDEFPSEEEDEVVHSISTGAEGDEHIDFDGEGDEHIDFDGED</sequence>
<dbReference type="InParanoid" id="A0A401GQ23"/>
<dbReference type="EMBL" id="BFAD01000006">
    <property type="protein sequence ID" value="GBE84318.1"/>
    <property type="molecule type" value="Genomic_DNA"/>
</dbReference>
<reference evidence="2 3" key="1">
    <citation type="journal article" date="2018" name="Sci. Rep.">
        <title>Genome sequence of the cauliflower mushroom Sparassis crispa (Hanabiratake) and its association with beneficial usage.</title>
        <authorList>
            <person name="Kiyama R."/>
            <person name="Furutani Y."/>
            <person name="Kawaguchi K."/>
            <person name="Nakanishi T."/>
        </authorList>
    </citation>
    <scope>NUCLEOTIDE SEQUENCE [LARGE SCALE GENOMIC DNA]</scope>
</reference>
<accession>A0A401GQ23</accession>
<dbReference type="AlphaFoldDB" id="A0A401GQ23"/>
<feature type="region of interest" description="Disordered" evidence="1">
    <location>
        <begin position="314"/>
        <end position="338"/>
    </location>
</feature>
<evidence type="ECO:0000313" key="2">
    <source>
        <dbReference type="EMBL" id="GBE84318.1"/>
    </source>
</evidence>